<evidence type="ECO:0000313" key="2">
    <source>
        <dbReference type="Proteomes" id="UP001202289"/>
    </source>
</evidence>
<gene>
    <name evidence="1" type="ORF">M3215_03060</name>
</gene>
<name>A0ACC6A4N8_9BACI</name>
<reference evidence="1" key="1">
    <citation type="submission" date="2022-05" db="EMBL/GenBank/DDBJ databases">
        <title>Comparative Genomics of Spacecraft Associated Microbes.</title>
        <authorList>
            <person name="Tran M.T."/>
            <person name="Wright A."/>
            <person name="Seuylemezian A."/>
            <person name="Eisen J."/>
            <person name="Coil D."/>
        </authorList>
    </citation>
    <scope>NUCLEOTIDE SEQUENCE</scope>
    <source>
        <strain evidence="1">FAIRING 10M-2.2</strain>
    </source>
</reference>
<proteinExistence type="predicted"/>
<organism evidence="1 2">
    <name type="scientific">Bacillus cytotoxicus</name>
    <dbReference type="NCBI Taxonomy" id="580165"/>
    <lineage>
        <taxon>Bacteria</taxon>
        <taxon>Bacillati</taxon>
        <taxon>Bacillota</taxon>
        <taxon>Bacilli</taxon>
        <taxon>Bacillales</taxon>
        <taxon>Bacillaceae</taxon>
        <taxon>Bacillus</taxon>
        <taxon>Bacillus cereus group</taxon>
    </lineage>
</organism>
<dbReference type="Proteomes" id="UP001202289">
    <property type="component" value="Unassembled WGS sequence"/>
</dbReference>
<comment type="caution">
    <text evidence="1">The sequence shown here is derived from an EMBL/GenBank/DDBJ whole genome shotgun (WGS) entry which is preliminary data.</text>
</comment>
<protein>
    <submittedName>
        <fullName evidence="1">Uncharacterized protein</fullName>
    </submittedName>
</protein>
<evidence type="ECO:0000313" key="1">
    <source>
        <dbReference type="EMBL" id="MCM3734822.1"/>
    </source>
</evidence>
<accession>A0ACC6A4N8</accession>
<keyword evidence="2" id="KW-1185">Reference proteome</keyword>
<sequence>MTTEVSTSIVRDYFESLGITGTKEEERFWEDVHAAWIFSHWRSCRASV</sequence>
<dbReference type="EMBL" id="JAMBOP010000002">
    <property type="protein sequence ID" value="MCM3734822.1"/>
    <property type="molecule type" value="Genomic_DNA"/>
</dbReference>